<evidence type="ECO:0000313" key="3">
    <source>
        <dbReference type="EMBL" id="PIK61201.1"/>
    </source>
</evidence>
<dbReference type="STRING" id="307972.A0A2G8LLR5"/>
<comment type="caution">
    <text evidence="3">The sequence shown here is derived from an EMBL/GenBank/DDBJ whole genome shotgun (WGS) entry which is preliminary data.</text>
</comment>
<proteinExistence type="predicted"/>
<gene>
    <name evidence="3" type="ORF">BSL78_01844</name>
</gene>
<dbReference type="InterPro" id="IPR036249">
    <property type="entry name" value="Thioredoxin-like_sf"/>
</dbReference>
<reference evidence="3 4" key="1">
    <citation type="journal article" date="2017" name="PLoS Biol.">
        <title>The sea cucumber genome provides insights into morphological evolution and visceral regeneration.</title>
        <authorList>
            <person name="Zhang X."/>
            <person name="Sun L."/>
            <person name="Yuan J."/>
            <person name="Sun Y."/>
            <person name="Gao Y."/>
            <person name="Zhang L."/>
            <person name="Li S."/>
            <person name="Dai H."/>
            <person name="Hamel J.F."/>
            <person name="Liu C."/>
            <person name="Yu Y."/>
            <person name="Liu S."/>
            <person name="Lin W."/>
            <person name="Guo K."/>
            <person name="Jin S."/>
            <person name="Xu P."/>
            <person name="Storey K.B."/>
            <person name="Huan P."/>
            <person name="Zhang T."/>
            <person name="Zhou Y."/>
            <person name="Zhang J."/>
            <person name="Lin C."/>
            <person name="Li X."/>
            <person name="Xing L."/>
            <person name="Huo D."/>
            <person name="Sun M."/>
            <person name="Wang L."/>
            <person name="Mercier A."/>
            <person name="Li F."/>
            <person name="Yang H."/>
            <person name="Xiang J."/>
        </authorList>
    </citation>
    <scope>NUCLEOTIDE SEQUENCE [LARGE SCALE GENOMIC DNA]</scope>
    <source>
        <strain evidence="3">Shaxun</strain>
        <tissue evidence="3">Muscle</tissue>
    </source>
</reference>
<organism evidence="3 4">
    <name type="scientific">Stichopus japonicus</name>
    <name type="common">Sea cucumber</name>
    <dbReference type="NCBI Taxonomy" id="307972"/>
    <lineage>
        <taxon>Eukaryota</taxon>
        <taxon>Metazoa</taxon>
        <taxon>Echinodermata</taxon>
        <taxon>Eleutherozoa</taxon>
        <taxon>Echinozoa</taxon>
        <taxon>Holothuroidea</taxon>
        <taxon>Aspidochirotacea</taxon>
        <taxon>Aspidochirotida</taxon>
        <taxon>Stichopodidae</taxon>
        <taxon>Apostichopus</taxon>
    </lineage>
</organism>
<protein>
    <recommendedName>
        <fullName evidence="1">Thioredoxin domain-containing protein 9</fullName>
    </recommendedName>
</protein>
<dbReference type="Gene3D" id="3.40.30.10">
    <property type="entry name" value="Glutaredoxin"/>
    <property type="match status" value="1"/>
</dbReference>
<name>A0A2G8LLR5_STIJA</name>
<dbReference type="PANTHER" id="PTHR21148">
    <property type="entry name" value="THIOREDOXIN DOMAIN-CONTAINING PROTEIN 9"/>
    <property type="match status" value="1"/>
</dbReference>
<feature type="domain" description="Thioredoxin" evidence="2">
    <location>
        <begin position="36"/>
        <end position="117"/>
    </location>
</feature>
<dbReference type="OrthoDB" id="10257948at2759"/>
<accession>A0A2G8LLR5</accession>
<dbReference type="AlphaFoldDB" id="A0A2G8LLR5"/>
<dbReference type="Pfam" id="PF00085">
    <property type="entry name" value="Thioredoxin"/>
    <property type="match status" value="1"/>
</dbReference>
<dbReference type="Proteomes" id="UP000230750">
    <property type="component" value="Unassembled WGS sequence"/>
</dbReference>
<dbReference type="InterPro" id="IPR013766">
    <property type="entry name" value="Thioredoxin_domain"/>
</dbReference>
<dbReference type="EMBL" id="MRZV01000038">
    <property type="protein sequence ID" value="PIK61201.1"/>
    <property type="molecule type" value="Genomic_DNA"/>
</dbReference>
<keyword evidence="4" id="KW-1185">Reference proteome</keyword>
<evidence type="ECO:0000259" key="2">
    <source>
        <dbReference type="Pfam" id="PF00085"/>
    </source>
</evidence>
<evidence type="ECO:0000313" key="4">
    <source>
        <dbReference type="Proteomes" id="UP000230750"/>
    </source>
</evidence>
<evidence type="ECO:0000256" key="1">
    <source>
        <dbReference type="ARBA" id="ARBA00026148"/>
    </source>
</evidence>
<dbReference type="SUPFAM" id="SSF52833">
    <property type="entry name" value="Thioredoxin-like"/>
    <property type="match status" value="1"/>
</dbReference>
<dbReference type="CDD" id="cd02989">
    <property type="entry name" value="Phd_like_TxnDC9"/>
    <property type="match status" value="1"/>
</dbReference>
<sequence>MDILRQKRLDALKKGQEQKREWLAIGHGTYTEVPGEKEFFQECKKSKKVVCHFYRESTFRCKIVDKHMNILANKHIETRFLKIDAEKSPFLTEKLKITVLPTLALILEGKTKDYVVGFGDLGGTDDFPTEMLEWRLGCGGVIDYSGNLSEPPVAGKPKANLLGLKSKKIIRGRDYDEDSDSDLD</sequence>